<keyword evidence="1" id="KW-1185">Reference proteome</keyword>
<name>A0A0M3ID68_ASCLU</name>
<accession>A0A0M3ID68</accession>
<proteinExistence type="predicted"/>
<dbReference type="AlphaFoldDB" id="A0A0M3ID68"/>
<protein>
    <submittedName>
        <fullName evidence="2">Uncharacterized protein</fullName>
    </submittedName>
</protein>
<evidence type="ECO:0000313" key="2">
    <source>
        <dbReference type="WBParaSite" id="ALUE_0001593001-mRNA-1"/>
    </source>
</evidence>
<evidence type="ECO:0000313" key="1">
    <source>
        <dbReference type="Proteomes" id="UP000036681"/>
    </source>
</evidence>
<sequence>MCNFAFFMFLYKHRMMFTSNEKLSGIRIFCCLVLSFFCGSLLSLLQSLAPKFFSKKRELF</sequence>
<dbReference type="Proteomes" id="UP000036681">
    <property type="component" value="Unplaced"/>
</dbReference>
<organism evidence="1 2">
    <name type="scientific">Ascaris lumbricoides</name>
    <name type="common">Giant roundworm</name>
    <dbReference type="NCBI Taxonomy" id="6252"/>
    <lineage>
        <taxon>Eukaryota</taxon>
        <taxon>Metazoa</taxon>
        <taxon>Ecdysozoa</taxon>
        <taxon>Nematoda</taxon>
        <taxon>Chromadorea</taxon>
        <taxon>Rhabditida</taxon>
        <taxon>Spirurina</taxon>
        <taxon>Ascaridomorpha</taxon>
        <taxon>Ascaridoidea</taxon>
        <taxon>Ascarididae</taxon>
        <taxon>Ascaris</taxon>
    </lineage>
</organism>
<dbReference type="WBParaSite" id="ALUE_0001593001-mRNA-1">
    <property type="protein sequence ID" value="ALUE_0001593001-mRNA-1"/>
    <property type="gene ID" value="ALUE_0001593001"/>
</dbReference>
<reference evidence="2" key="1">
    <citation type="submission" date="2017-02" db="UniProtKB">
        <authorList>
            <consortium name="WormBaseParasite"/>
        </authorList>
    </citation>
    <scope>IDENTIFICATION</scope>
</reference>